<dbReference type="Pfam" id="PF00668">
    <property type="entry name" value="Condensation"/>
    <property type="match status" value="1"/>
</dbReference>
<dbReference type="InterPro" id="IPR001242">
    <property type="entry name" value="Condensation_dom"/>
</dbReference>
<feature type="domain" description="AMP-dependent synthetase/ligase" evidence="1">
    <location>
        <begin position="146"/>
        <end position="490"/>
    </location>
</feature>
<comment type="caution">
    <text evidence="3">The sequence shown here is derived from an EMBL/GenBank/DDBJ whole genome shotgun (WGS) entry which is preliminary data.</text>
</comment>
<dbReference type="PANTHER" id="PTHR45527:SF1">
    <property type="entry name" value="FATTY ACID SYNTHASE"/>
    <property type="match status" value="1"/>
</dbReference>
<evidence type="ECO:0000259" key="2">
    <source>
        <dbReference type="Pfam" id="PF00668"/>
    </source>
</evidence>
<evidence type="ECO:0000313" key="4">
    <source>
        <dbReference type="Proteomes" id="UP000474567"/>
    </source>
</evidence>
<evidence type="ECO:0000259" key="1">
    <source>
        <dbReference type="Pfam" id="PF00501"/>
    </source>
</evidence>
<proteinExistence type="predicted"/>
<gene>
    <name evidence="3" type="primary">grsB_1</name>
    <name evidence="3" type="ORF">FLACOL7796_00065</name>
</gene>
<dbReference type="PROSITE" id="PS00455">
    <property type="entry name" value="AMP_BINDING"/>
    <property type="match status" value="1"/>
</dbReference>
<dbReference type="InterPro" id="IPR045851">
    <property type="entry name" value="AMP-bd_C_sf"/>
</dbReference>
<dbReference type="InterPro" id="IPR020845">
    <property type="entry name" value="AMP-binding_CS"/>
</dbReference>
<feature type="domain" description="Condensation" evidence="2">
    <location>
        <begin position="2"/>
        <end position="125"/>
    </location>
</feature>
<dbReference type="Gene3D" id="2.30.38.10">
    <property type="entry name" value="Luciferase, Domain 3"/>
    <property type="match status" value="1"/>
</dbReference>
<dbReference type="PRINTS" id="PR00154">
    <property type="entry name" value="AMPBINDING"/>
</dbReference>
<dbReference type="Pfam" id="PF00501">
    <property type="entry name" value="AMP-binding"/>
    <property type="match status" value="1"/>
</dbReference>
<name>A0ABM8KCU7_9FLAO</name>
<protein>
    <submittedName>
        <fullName evidence="3">Gramicidin S synthase 2</fullName>
    </submittedName>
</protein>
<dbReference type="Proteomes" id="UP000474567">
    <property type="component" value="Unassembled WGS sequence"/>
</dbReference>
<dbReference type="SUPFAM" id="SSF56801">
    <property type="entry name" value="Acetyl-CoA synthetase-like"/>
    <property type="match status" value="1"/>
</dbReference>
<evidence type="ECO:0000313" key="3">
    <source>
        <dbReference type="EMBL" id="CAA9194326.1"/>
    </source>
</evidence>
<keyword evidence="4" id="KW-1185">Reference proteome</keyword>
<dbReference type="InterPro" id="IPR000873">
    <property type="entry name" value="AMP-dep_synth/lig_dom"/>
</dbReference>
<dbReference type="InterPro" id="IPR023213">
    <property type="entry name" value="CAT-like_dom_sf"/>
</dbReference>
<dbReference type="EMBL" id="CADCST010000040">
    <property type="protein sequence ID" value="CAA9194326.1"/>
    <property type="molecule type" value="Genomic_DNA"/>
</dbReference>
<organism evidence="3 4">
    <name type="scientific">Flavobacterium collinsii</name>
    <dbReference type="NCBI Taxonomy" id="1114861"/>
    <lineage>
        <taxon>Bacteria</taxon>
        <taxon>Pseudomonadati</taxon>
        <taxon>Bacteroidota</taxon>
        <taxon>Flavobacteriia</taxon>
        <taxon>Flavobacteriales</taxon>
        <taxon>Flavobacteriaceae</taxon>
        <taxon>Flavobacterium</taxon>
    </lineage>
</organism>
<dbReference type="InterPro" id="IPR010071">
    <property type="entry name" value="AA_adenyl_dom"/>
</dbReference>
<dbReference type="CDD" id="cd05930">
    <property type="entry name" value="A_NRPS"/>
    <property type="match status" value="1"/>
</dbReference>
<accession>A0ABM8KCU7</accession>
<dbReference type="NCBIfam" id="TIGR01733">
    <property type="entry name" value="AA-adenyl-dom"/>
    <property type="match status" value="1"/>
</dbReference>
<dbReference type="PANTHER" id="PTHR45527">
    <property type="entry name" value="NONRIBOSOMAL PEPTIDE SYNTHETASE"/>
    <property type="match status" value="1"/>
</dbReference>
<dbReference type="Gene3D" id="3.30.559.10">
    <property type="entry name" value="Chloramphenicol acetyltransferase-like domain"/>
    <property type="match status" value="1"/>
</dbReference>
<dbReference type="SUPFAM" id="SSF52777">
    <property type="entry name" value="CoA-dependent acyltransferases"/>
    <property type="match status" value="1"/>
</dbReference>
<reference evidence="3 4" key="1">
    <citation type="submission" date="2020-02" db="EMBL/GenBank/DDBJ databases">
        <authorList>
            <person name="Criscuolo A."/>
        </authorList>
    </citation>
    <scope>NUCLEOTIDE SEQUENCE [LARGE SCALE GENOMIC DNA]</scope>
    <source>
        <strain evidence="3">CECT7796</strain>
    </source>
</reference>
<sequence>MAPFEKVVDRVVTTRDMSMSPLFQVMFVLQNTSESSVETEKKIKDITLSGYEFEAFNSKFDLILNVSEGNNGITLNIGYCTVLFDKTTIDRMMLHYKELLVSIVSDITRPISILPMLTVNEEYQLLDVFNDTTVAYPKNKTLIDLFEEQVKKTPDAIAVVYGGEALSYKELNEKSNQLGHYLIEQGVEPDTLVGICLDRSLEMLIGILGILKSGGAYVPVDPDYPSDRIAYMFDDTELRLVLTSRETYKILKEFTAINFVLLDKHWDIISGYSRQDLSRALSSDHLAYVIYTSGSTGRPKGVMIEHKNIVNFIVSQVKTFNVDSSDVILQFSNFAFDASVEQIFIALCSGSKLVLISKEKILDTDNFLNFLDDQKITHFHTTPSMLNTLVPRVDLKFLKRVIVGGEICNKDLILSWNKDYEFYNKYGPTEATITSTISFYDKCVCNFEVSIGTPVNNTRIYILDSQMSLLPIGVVGELCISGAGVARGYLNQEELTREKFIENPFKEGDRIYKTGDLARWLPDGNLEFIGRKDNQVKIRGYRIELGEIENVLSSVLESFIVVYWPKRIQMIPNVWLVMLLLKVSWTGPLCRNS</sequence>
<dbReference type="Gene3D" id="3.30.559.30">
    <property type="entry name" value="Nonribosomal peptide synthetase, condensation domain"/>
    <property type="match status" value="1"/>
</dbReference>
<dbReference type="Gene3D" id="3.40.50.980">
    <property type="match status" value="2"/>
</dbReference>
<dbReference type="InterPro" id="IPR020459">
    <property type="entry name" value="AMP-binding"/>
</dbReference>
<dbReference type="Gene3D" id="3.30.300.30">
    <property type="match status" value="1"/>
</dbReference>